<comment type="caution">
    <text evidence="2">The sequence shown here is derived from an EMBL/GenBank/DDBJ whole genome shotgun (WGS) entry which is preliminary data.</text>
</comment>
<reference evidence="2" key="2">
    <citation type="submission" date="2021-02" db="EMBL/GenBank/DDBJ databases">
        <authorList>
            <person name="Kimball J.A."/>
            <person name="Haas M.W."/>
            <person name="Macchietto M."/>
            <person name="Kono T."/>
            <person name="Duquette J."/>
            <person name="Shao M."/>
        </authorList>
    </citation>
    <scope>NUCLEOTIDE SEQUENCE</scope>
    <source>
        <tissue evidence="2">Fresh leaf tissue</tissue>
    </source>
</reference>
<protein>
    <submittedName>
        <fullName evidence="2">Uncharacterized protein</fullName>
    </submittedName>
</protein>
<sequence length="122" mass="12309">MHDTGLSARAAGASSLSSSSSPYAGASSTAAVGNDDYESKPGRRIPPSWPPPTPACNPPTAPLPPSSSSLSPSPRSSPVAPAPVPTARRRALMRAFSPSLTRPQPPTLAPSASLGADQKLGR</sequence>
<name>A0A8J5RTK0_ZIZPA</name>
<proteinExistence type="predicted"/>
<organism evidence="2 3">
    <name type="scientific">Zizania palustris</name>
    <name type="common">Northern wild rice</name>
    <dbReference type="NCBI Taxonomy" id="103762"/>
    <lineage>
        <taxon>Eukaryota</taxon>
        <taxon>Viridiplantae</taxon>
        <taxon>Streptophyta</taxon>
        <taxon>Embryophyta</taxon>
        <taxon>Tracheophyta</taxon>
        <taxon>Spermatophyta</taxon>
        <taxon>Magnoliopsida</taxon>
        <taxon>Liliopsida</taxon>
        <taxon>Poales</taxon>
        <taxon>Poaceae</taxon>
        <taxon>BOP clade</taxon>
        <taxon>Oryzoideae</taxon>
        <taxon>Oryzeae</taxon>
        <taxon>Zizaniinae</taxon>
        <taxon>Zizania</taxon>
    </lineage>
</organism>
<dbReference type="AlphaFoldDB" id="A0A8J5RTK0"/>
<evidence type="ECO:0000313" key="2">
    <source>
        <dbReference type="EMBL" id="KAG8044709.1"/>
    </source>
</evidence>
<gene>
    <name evidence="2" type="ORF">GUJ93_ZPchr0075g2726</name>
</gene>
<dbReference type="Proteomes" id="UP000729402">
    <property type="component" value="Unassembled WGS sequence"/>
</dbReference>
<feature type="region of interest" description="Disordered" evidence="1">
    <location>
        <begin position="1"/>
        <end position="122"/>
    </location>
</feature>
<dbReference type="EMBL" id="JAAALK010000393">
    <property type="protein sequence ID" value="KAG8044709.1"/>
    <property type="molecule type" value="Genomic_DNA"/>
</dbReference>
<evidence type="ECO:0000256" key="1">
    <source>
        <dbReference type="SAM" id="MobiDB-lite"/>
    </source>
</evidence>
<feature type="compositionally biased region" description="Low complexity" evidence="1">
    <location>
        <begin position="66"/>
        <end position="79"/>
    </location>
</feature>
<accession>A0A8J5RTK0</accession>
<feature type="compositionally biased region" description="Low complexity" evidence="1">
    <location>
        <begin position="7"/>
        <end position="31"/>
    </location>
</feature>
<feature type="compositionally biased region" description="Pro residues" evidence="1">
    <location>
        <begin position="47"/>
        <end position="65"/>
    </location>
</feature>
<evidence type="ECO:0000313" key="3">
    <source>
        <dbReference type="Proteomes" id="UP000729402"/>
    </source>
</evidence>
<keyword evidence="3" id="KW-1185">Reference proteome</keyword>
<reference evidence="2" key="1">
    <citation type="journal article" date="2021" name="bioRxiv">
        <title>Whole Genome Assembly and Annotation of Northern Wild Rice, Zizania palustris L., Supports a Whole Genome Duplication in the Zizania Genus.</title>
        <authorList>
            <person name="Haas M."/>
            <person name="Kono T."/>
            <person name="Macchietto M."/>
            <person name="Millas R."/>
            <person name="McGilp L."/>
            <person name="Shao M."/>
            <person name="Duquette J."/>
            <person name="Hirsch C.N."/>
            <person name="Kimball J."/>
        </authorList>
    </citation>
    <scope>NUCLEOTIDE SEQUENCE</scope>
    <source>
        <tissue evidence="2">Fresh leaf tissue</tissue>
    </source>
</reference>